<gene>
    <name evidence="1" type="ORF">GCM10011396_23340</name>
</gene>
<reference evidence="1" key="2">
    <citation type="submission" date="2020-09" db="EMBL/GenBank/DDBJ databases">
        <authorList>
            <person name="Sun Q."/>
            <person name="Zhou Y."/>
        </authorList>
    </citation>
    <scope>NUCLEOTIDE SEQUENCE</scope>
    <source>
        <strain evidence="1">CGMCC 1.10998</strain>
    </source>
</reference>
<sequence>MDSNNAISQVPHDFPFPLPTPGSIGGVQAKVQLVEYEGVLYSPGTTPLDRFARWDICEDLAQQFKVKCLETKAGKRAHMSESEILQQYYDRLSSTGWTSQPEAKWIMLRVAALLAWPARIEFNEET</sequence>
<name>A0A916UKW3_9BURK</name>
<evidence type="ECO:0000313" key="2">
    <source>
        <dbReference type="Proteomes" id="UP000637423"/>
    </source>
</evidence>
<comment type="caution">
    <text evidence="1">The sequence shown here is derived from an EMBL/GenBank/DDBJ whole genome shotgun (WGS) entry which is preliminary data.</text>
</comment>
<dbReference type="AlphaFoldDB" id="A0A916UKW3"/>
<keyword evidence="2" id="KW-1185">Reference proteome</keyword>
<accession>A0A916UKW3</accession>
<reference evidence="1" key="1">
    <citation type="journal article" date="2014" name="Int. J. Syst. Evol. Microbiol.">
        <title>Complete genome sequence of Corynebacterium casei LMG S-19264T (=DSM 44701T), isolated from a smear-ripened cheese.</title>
        <authorList>
            <consortium name="US DOE Joint Genome Institute (JGI-PGF)"/>
            <person name="Walter F."/>
            <person name="Albersmeier A."/>
            <person name="Kalinowski J."/>
            <person name="Ruckert C."/>
        </authorList>
    </citation>
    <scope>NUCLEOTIDE SEQUENCE</scope>
    <source>
        <strain evidence="1">CGMCC 1.10998</strain>
    </source>
</reference>
<protein>
    <submittedName>
        <fullName evidence="1">Uncharacterized protein</fullName>
    </submittedName>
</protein>
<dbReference type="Proteomes" id="UP000637423">
    <property type="component" value="Unassembled WGS sequence"/>
</dbReference>
<evidence type="ECO:0000313" key="1">
    <source>
        <dbReference type="EMBL" id="GGC75421.1"/>
    </source>
</evidence>
<dbReference type="EMBL" id="BMED01000002">
    <property type="protein sequence ID" value="GGC75421.1"/>
    <property type="molecule type" value="Genomic_DNA"/>
</dbReference>
<proteinExistence type="predicted"/>
<dbReference type="RefSeq" id="WP_188566219.1">
    <property type="nucleotide sequence ID" value="NZ_BMED01000002.1"/>
</dbReference>
<organism evidence="1 2">
    <name type="scientific">Undibacterium terreum</name>
    <dbReference type="NCBI Taxonomy" id="1224302"/>
    <lineage>
        <taxon>Bacteria</taxon>
        <taxon>Pseudomonadati</taxon>
        <taxon>Pseudomonadota</taxon>
        <taxon>Betaproteobacteria</taxon>
        <taxon>Burkholderiales</taxon>
        <taxon>Oxalobacteraceae</taxon>
        <taxon>Undibacterium</taxon>
    </lineage>
</organism>